<comment type="caution">
    <text evidence="14">The sequence shown here is derived from an EMBL/GenBank/DDBJ whole genome shotgun (WGS) entry which is preliminary data.</text>
</comment>
<dbReference type="GO" id="GO:2000632">
    <property type="term" value="P:negative regulation of pre-miRNA processing"/>
    <property type="evidence" value="ECO:0007669"/>
    <property type="project" value="TreeGrafter"/>
</dbReference>
<dbReference type="Pfam" id="PF06859">
    <property type="entry name" value="Bin3"/>
    <property type="match status" value="1"/>
</dbReference>
<dbReference type="PANTHER" id="PTHR12315:SF1">
    <property type="entry name" value="RNA 5'-MONOPHOSPHATE METHYLTRANSFERASE"/>
    <property type="match status" value="1"/>
</dbReference>
<dbReference type="OrthoDB" id="273070at2759"/>
<dbReference type="PROSITE" id="PS51515">
    <property type="entry name" value="BIN3_SAM"/>
    <property type="match status" value="1"/>
</dbReference>
<dbReference type="InterPro" id="IPR024160">
    <property type="entry name" value="BIN3_SAM-bd_dom"/>
</dbReference>
<evidence type="ECO:0000259" key="13">
    <source>
        <dbReference type="PROSITE" id="PS51515"/>
    </source>
</evidence>
<evidence type="ECO:0000256" key="6">
    <source>
        <dbReference type="ARBA" id="ARBA00022691"/>
    </source>
</evidence>
<dbReference type="PANTHER" id="PTHR12315">
    <property type="entry name" value="BICOID-INTERACTING PROTEIN RELATED"/>
    <property type="match status" value="1"/>
</dbReference>
<evidence type="ECO:0000256" key="9">
    <source>
        <dbReference type="ARBA" id="ARBA00045273"/>
    </source>
</evidence>
<reference evidence="14 15" key="1">
    <citation type="submission" date="2020-02" db="EMBL/GenBank/DDBJ databases">
        <title>A chromosome-scale genome assembly of the black bullhead catfish (Ameiurus melas).</title>
        <authorList>
            <person name="Wen M."/>
            <person name="Zham M."/>
            <person name="Cabau C."/>
            <person name="Klopp C."/>
            <person name="Donnadieu C."/>
            <person name="Roques C."/>
            <person name="Bouchez O."/>
            <person name="Lampietro C."/>
            <person name="Jouanno E."/>
            <person name="Herpin A."/>
            <person name="Louis A."/>
            <person name="Berthelot C."/>
            <person name="Parey E."/>
            <person name="Roest-Crollius H."/>
            <person name="Braasch I."/>
            <person name="Postlethwait J."/>
            <person name="Robinson-Rechavi M."/>
            <person name="Echchiki A."/>
            <person name="Begum T."/>
            <person name="Montfort J."/>
            <person name="Schartl M."/>
            <person name="Bobe J."/>
            <person name="Guiguen Y."/>
        </authorList>
    </citation>
    <scope>NUCLEOTIDE SEQUENCE [LARGE SCALE GENOMIC DNA]</scope>
    <source>
        <strain evidence="14">M_S1</strain>
        <tissue evidence="14">Blood</tissue>
    </source>
</reference>
<dbReference type="AlphaFoldDB" id="A0A7J6BFS5"/>
<feature type="domain" description="Bin3-type SAM" evidence="13">
    <location>
        <begin position="93"/>
        <end position="319"/>
    </location>
</feature>
<evidence type="ECO:0000256" key="4">
    <source>
        <dbReference type="ARBA" id="ARBA00022603"/>
    </source>
</evidence>
<organism evidence="14 15">
    <name type="scientific">Ameiurus melas</name>
    <name type="common">Black bullhead</name>
    <name type="synonym">Silurus melas</name>
    <dbReference type="NCBI Taxonomy" id="219545"/>
    <lineage>
        <taxon>Eukaryota</taxon>
        <taxon>Metazoa</taxon>
        <taxon>Chordata</taxon>
        <taxon>Craniata</taxon>
        <taxon>Vertebrata</taxon>
        <taxon>Euteleostomi</taxon>
        <taxon>Actinopterygii</taxon>
        <taxon>Neopterygii</taxon>
        <taxon>Teleostei</taxon>
        <taxon>Ostariophysi</taxon>
        <taxon>Siluriformes</taxon>
        <taxon>Ictaluridae</taxon>
        <taxon>Ameiurus</taxon>
    </lineage>
</organism>
<gene>
    <name evidence="14" type="ORF">AMELA_G00007690</name>
</gene>
<comment type="similarity">
    <text evidence="2 11">Belongs to the methyltransferase superfamily.</text>
</comment>
<accession>A0A7J6BFS5</accession>
<evidence type="ECO:0000313" key="14">
    <source>
        <dbReference type="EMBL" id="KAF4093963.1"/>
    </source>
</evidence>
<keyword evidence="6 10" id="KW-0949">S-adenosyl-L-methionine</keyword>
<feature type="region of interest" description="Disordered" evidence="12">
    <location>
        <begin position="1"/>
        <end position="26"/>
    </location>
</feature>
<evidence type="ECO:0000256" key="10">
    <source>
        <dbReference type="PROSITE-ProRule" id="PRU00848"/>
    </source>
</evidence>
<dbReference type="Proteomes" id="UP000593565">
    <property type="component" value="Unassembled WGS sequence"/>
</dbReference>
<comment type="catalytic activity">
    <reaction evidence="7">
        <text>a 5'-end 5'-phospho-ribonucleoside-RNA + 2 S-adenosyl-L-methionine = a 5'-end (5'-bismethylphospho)-ribonucleoside-RNA + 2 S-adenosyl-L-homocysteine</text>
        <dbReference type="Rhea" id="RHEA:58640"/>
        <dbReference type="Rhea" id="RHEA-COMP:15179"/>
        <dbReference type="Rhea" id="RHEA-COMP:15182"/>
        <dbReference type="ChEBI" id="CHEBI:57856"/>
        <dbReference type="ChEBI" id="CHEBI:59789"/>
        <dbReference type="ChEBI" id="CHEBI:138282"/>
        <dbReference type="ChEBI" id="CHEBI:142777"/>
    </reaction>
</comment>
<dbReference type="GO" id="GO:0005737">
    <property type="term" value="C:cytoplasm"/>
    <property type="evidence" value="ECO:0007669"/>
    <property type="project" value="UniProtKB-SubCell"/>
</dbReference>
<comment type="function">
    <text evidence="9">O-methyltransferase that specifically monomethylates 5'-monophosphate of cytoplasmic histidyl tRNA (tRNA(His)), acting as a capping enzyme by protecting tRNA(His) from cleavage by DICER1. Also able, with less efficiently, to methylate the 5' monophosphate of a subset of pre-miRNAs, acting as a negative regulator of miRNA processing. The 5' monophosphate of pre-miRNAs is recognized by DICER1 and is required for pre-miRNAs processing: methylation at this position reduces the processing of pre-miRNAs by DICER1. Was also reported to mediate dimethylation of pre-miR-145; however dimethylation cannot be reproduced by another group which observes a monomethylation of pre-miR-145.</text>
</comment>
<comment type="subcellular location">
    <subcellularLocation>
        <location evidence="1">Cytoplasm</location>
    </subcellularLocation>
</comment>
<proteinExistence type="inferred from homology"/>
<dbReference type="InterPro" id="IPR010675">
    <property type="entry name" value="Bin3_C"/>
</dbReference>
<dbReference type="SUPFAM" id="SSF53335">
    <property type="entry name" value="S-adenosyl-L-methionine-dependent methyltransferases"/>
    <property type="match status" value="1"/>
</dbReference>
<dbReference type="GO" id="GO:0008171">
    <property type="term" value="F:O-methyltransferase activity"/>
    <property type="evidence" value="ECO:0007669"/>
    <property type="project" value="UniProtKB-UniRule"/>
</dbReference>
<dbReference type="InterPro" id="IPR029063">
    <property type="entry name" value="SAM-dependent_MTases_sf"/>
</dbReference>
<dbReference type="EMBL" id="JAAGNN010000001">
    <property type="protein sequence ID" value="KAF4093963.1"/>
    <property type="molecule type" value="Genomic_DNA"/>
</dbReference>
<evidence type="ECO:0000256" key="8">
    <source>
        <dbReference type="ARBA" id="ARBA00044707"/>
    </source>
</evidence>
<evidence type="ECO:0000256" key="7">
    <source>
        <dbReference type="ARBA" id="ARBA00044650"/>
    </source>
</evidence>
<keyword evidence="5 11" id="KW-0808">Transferase</keyword>
<dbReference type="FunFam" id="3.40.50.150:FF:000138">
    <property type="entry name" value="BCDIN3 domain containing RNA methyltransferase"/>
    <property type="match status" value="1"/>
</dbReference>
<dbReference type="InterPro" id="IPR039772">
    <property type="entry name" value="Bin3-like"/>
</dbReference>
<keyword evidence="15" id="KW-1185">Reference proteome</keyword>
<evidence type="ECO:0000256" key="11">
    <source>
        <dbReference type="RuleBase" id="RU367087"/>
    </source>
</evidence>
<comment type="catalytic activity">
    <reaction evidence="8">
        <text>a 5'-end 5'-phospho-ribonucleoside-RNA + S-adenosyl-L-methionine = a 5'-end (5'-methylphospho)-ribonucleoside-RNA + S-adenosyl-L-homocysteine</text>
        <dbReference type="Rhea" id="RHEA:58656"/>
        <dbReference type="Rhea" id="RHEA-COMP:15179"/>
        <dbReference type="Rhea" id="RHEA-COMP:15181"/>
        <dbReference type="ChEBI" id="CHEBI:57856"/>
        <dbReference type="ChEBI" id="CHEBI:59789"/>
        <dbReference type="ChEBI" id="CHEBI:138282"/>
        <dbReference type="ChEBI" id="CHEBI:142776"/>
    </reaction>
</comment>
<dbReference type="GO" id="GO:0008173">
    <property type="term" value="F:RNA methyltransferase activity"/>
    <property type="evidence" value="ECO:0007669"/>
    <property type="project" value="UniProtKB-UniRule"/>
</dbReference>
<evidence type="ECO:0000256" key="3">
    <source>
        <dbReference type="ARBA" id="ARBA00022490"/>
    </source>
</evidence>
<evidence type="ECO:0000256" key="1">
    <source>
        <dbReference type="ARBA" id="ARBA00004496"/>
    </source>
</evidence>
<keyword evidence="3" id="KW-0963">Cytoplasm</keyword>
<dbReference type="GO" id="GO:0032259">
    <property type="term" value="P:methylation"/>
    <property type="evidence" value="ECO:0007669"/>
    <property type="project" value="UniProtKB-KW"/>
</dbReference>
<protein>
    <recommendedName>
        <fullName evidence="11">RNA methyltransferase</fullName>
        <ecNumber evidence="11">2.1.1.-</ecNumber>
    </recommendedName>
</protein>
<evidence type="ECO:0000313" key="15">
    <source>
        <dbReference type="Proteomes" id="UP000593565"/>
    </source>
</evidence>
<evidence type="ECO:0000256" key="12">
    <source>
        <dbReference type="SAM" id="MobiDB-lite"/>
    </source>
</evidence>
<keyword evidence="4 11" id="KW-0489">Methyltransferase</keyword>
<sequence length="319" mass="36088">MNVQCQPVSPALLPGYTTDGRKGQKSPKRFIYSCSSVAETFHAVAKQHRGNYFEDGPKMEAPISEPTCSEEKEDPGAALYGNFINYYTFNPPENRLSLIPRTLLEDVGHEPDTQAVLLLDVGCNSGDLSIALYKHFLQDQPPGSDSSKTIHLLGFDLDQDLIVRAQNSNPFPQNVQFIPLDITSEESRTELASYLEKFGHSRFHLCSCFAVTMWVHLNHGDAALLAFLSRLASVCEWLLLEAQPWKCYRSAARRLRKLGRSDFEHFKTLEIRGDMAAHAKEHLEKQCGMELVQSFGSTSWDRSLLLFKRRSCSNQERKE</sequence>
<evidence type="ECO:0000256" key="2">
    <source>
        <dbReference type="ARBA" id="ARBA00008361"/>
    </source>
</evidence>
<dbReference type="EC" id="2.1.1.-" evidence="11"/>
<name>A0A7J6BFS5_AMEME</name>
<dbReference type="Gene3D" id="3.40.50.150">
    <property type="entry name" value="Vaccinia Virus protein VP39"/>
    <property type="match status" value="1"/>
</dbReference>
<evidence type="ECO:0000256" key="5">
    <source>
        <dbReference type="ARBA" id="ARBA00022679"/>
    </source>
</evidence>